<evidence type="ECO:0000259" key="1">
    <source>
        <dbReference type="Pfam" id="PF05368"/>
    </source>
</evidence>
<proteinExistence type="predicted"/>
<dbReference type="OrthoDB" id="2149650at2759"/>
<reference evidence="2 3" key="1">
    <citation type="submission" date="2016-07" db="EMBL/GenBank/DDBJ databases">
        <title>Pervasive Adenine N6-methylation of Active Genes in Fungi.</title>
        <authorList>
            <consortium name="DOE Joint Genome Institute"/>
            <person name="Mondo S.J."/>
            <person name="Dannebaum R.O."/>
            <person name="Kuo R.C."/>
            <person name="Labutti K."/>
            <person name="Haridas S."/>
            <person name="Kuo A."/>
            <person name="Salamov A."/>
            <person name="Ahrendt S.R."/>
            <person name="Lipzen A."/>
            <person name="Sullivan W."/>
            <person name="Andreopoulos W.B."/>
            <person name="Clum A."/>
            <person name="Lindquist E."/>
            <person name="Daum C."/>
            <person name="Ramamoorthy G.K."/>
            <person name="Gryganskyi A."/>
            <person name="Culley D."/>
            <person name="Magnuson J.K."/>
            <person name="James T.Y."/>
            <person name="O'Malley M.A."/>
            <person name="Stajich J.E."/>
            <person name="Spatafora J.W."/>
            <person name="Visel A."/>
            <person name="Grigoriev I.V."/>
        </authorList>
    </citation>
    <scope>NUCLEOTIDE SEQUENCE [LARGE SCALE GENOMIC DNA]</scope>
    <source>
        <strain evidence="2 3">JEL800</strain>
    </source>
</reference>
<dbReference type="InterPro" id="IPR052718">
    <property type="entry name" value="NmrA-type_oxidoreductase"/>
</dbReference>
<dbReference type="InterPro" id="IPR036291">
    <property type="entry name" value="NAD(P)-bd_dom_sf"/>
</dbReference>
<dbReference type="PANTHER" id="PTHR47129">
    <property type="entry name" value="QUINONE OXIDOREDUCTASE 2"/>
    <property type="match status" value="1"/>
</dbReference>
<keyword evidence="3" id="KW-1185">Reference proteome</keyword>
<dbReference type="PANTHER" id="PTHR47129:SF1">
    <property type="entry name" value="NMRA-LIKE DOMAIN-CONTAINING PROTEIN"/>
    <property type="match status" value="1"/>
</dbReference>
<dbReference type="STRING" id="329046.A0A1Y2CJ19"/>
<gene>
    <name evidence="2" type="ORF">BCR33DRAFT_715413</name>
</gene>
<evidence type="ECO:0000313" key="2">
    <source>
        <dbReference type="EMBL" id="ORY47041.1"/>
    </source>
</evidence>
<dbReference type="Gene3D" id="3.90.25.10">
    <property type="entry name" value="UDP-galactose 4-epimerase, domain 1"/>
    <property type="match status" value="1"/>
</dbReference>
<organism evidence="2 3">
    <name type="scientific">Rhizoclosmatium globosum</name>
    <dbReference type="NCBI Taxonomy" id="329046"/>
    <lineage>
        <taxon>Eukaryota</taxon>
        <taxon>Fungi</taxon>
        <taxon>Fungi incertae sedis</taxon>
        <taxon>Chytridiomycota</taxon>
        <taxon>Chytridiomycota incertae sedis</taxon>
        <taxon>Chytridiomycetes</taxon>
        <taxon>Chytridiales</taxon>
        <taxon>Chytriomycetaceae</taxon>
        <taxon>Rhizoclosmatium</taxon>
    </lineage>
</organism>
<feature type="domain" description="NmrA-like" evidence="1">
    <location>
        <begin position="4"/>
        <end position="249"/>
    </location>
</feature>
<comment type="caution">
    <text evidence="2">The sequence shown here is derived from an EMBL/GenBank/DDBJ whole genome shotgun (WGS) entry which is preliminary data.</text>
</comment>
<name>A0A1Y2CJ19_9FUNG</name>
<evidence type="ECO:0000313" key="3">
    <source>
        <dbReference type="Proteomes" id="UP000193642"/>
    </source>
</evidence>
<protein>
    <submittedName>
        <fullName evidence="2">NAD(P)-binding protein</fullName>
    </submittedName>
</protein>
<dbReference type="Pfam" id="PF05368">
    <property type="entry name" value="NmrA"/>
    <property type="match status" value="1"/>
</dbReference>
<dbReference type="CDD" id="cd05269">
    <property type="entry name" value="TMR_SDR_a"/>
    <property type="match status" value="1"/>
</dbReference>
<dbReference type="SUPFAM" id="SSF51735">
    <property type="entry name" value="NAD(P)-binding Rossmann-fold domains"/>
    <property type="match status" value="1"/>
</dbReference>
<sequence>MTATATIAVTGASGQLGSLIVKHLTSTSANVVALVRNPSKYTAAAGVTVRSFDYNSPETLTPGLDGITTLVLVSSSEVGKRTAQHKAVIDAAKSSGVKNLLYVSLLHASTSSLILAQEHKATEEYLTESGIETVVSLRNPWYLENWSGDIKDAINGGKIFGATHNAKVAPATRIDLAVAIANAAVRANEGQKVKAVYELAGEAFTLTDFAAEVSVHAGKTVEYSDLAEDKYAEVLASVGVPEGFAKILADSDEGASKGFLYAEKSDLVELLGREPESWKDHVKVTVSSISA</sequence>
<dbReference type="InterPro" id="IPR008030">
    <property type="entry name" value="NmrA-like"/>
</dbReference>
<dbReference type="AlphaFoldDB" id="A0A1Y2CJ19"/>
<dbReference type="Proteomes" id="UP000193642">
    <property type="component" value="Unassembled WGS sequence"/>
</dbReference>
<dbReference type="EMBL" id="MCGO01000015">
    <property type="protein sequence ID" value="ORY47041.1"/>
    <property type="molecule type" value="Genomic_DNA"/>
</dbReference>
<dbReference type="Gene3D" id="3.40.50.720">
    <property type="entry name" value="NAD(P)-binding Rossmann-like Domain"/>
    <property type="match status" value="1"/>
</dbReference>
<accession>A0A1Y2CJ19</accession>